<sequence length="147" mass="16694">MDTLEISSMIFALECGALKKQDVINWADQIILESPEPDIRLFDISVAKDSYEIVSLLNHFEQHEKLNEIGARAFTLFAKGLQDNKTTYERVTGKLYDMAFSGHAPNPQIESQMMCYWDELANANLGIYGNSDEIKTECLQFLVEYGS</sequence>
<dbReference type="EMBL" id="CP072133">
    <property type="protein sequence ID" value="QTH71612.1"/>
    <property type="molecule type" value="Genomic_DNA"/>
</dbReference>
<accession>A0A975DH38</accession>
<proteinExistence type="predicted"/>
<evidence type="ECO:0000313" key="2">
    <source>
        <dbReference type="Proteomes" id="UP000664904"/>
    </source>
</evidence>
<dbReference type="AlphaFoldDB" id="A0A975DH38"/>
<dbReference type="Proteomes" id="UP000664904">
    <property type="component" value="Chromosome"/>
</dbReference>
<reference evidence="1" key="1">
    <citation type="submission" date="2021-03" db="EMBL/GenBank/DDBJ databases">
        <title>Complete Genome of Pseudoalteromonas xiamenensis STKMTI.2, a new potential marine bacterium producing anti-Vibrio compounds.</title>
        <authorList>
            <person name="Handayani D.P."/>
            <person name="Isnansetyo A."/>
            <person name="Istiqomah I."/>
            <person name="Jumina J."/>
        </authorList>
    </citation>
    <scope>NUCLEOTIDE SEQUENCE</scope>
    <source>
        <strain evidence="1">STKMTI.2</strain>
    </source>
</reference>
<organism evidence="1 2">
    <name type="scientific">Pseudoalteromonas xiamenensis</name>
    <dbReference type="NCBI Taxonomy" id="882626"/>
    <lineage>
        <taxon>Bacteria</taxon>
        <taxon>Pseudomonadati</taxon>
        <taxon>Pseudomonadota</taxon>
        <taxon>Gammaproteobacteria</taxon>
        <taxon>Alteromonadales</taxon>
        <taxon>Pseudoalteromonadaceae</taxon>
        <taxon>Pseudoalteromonas</taxon>
    </lineage>
</organism>
<evidence type="ECO:0000313" key="1">
    <source>
        <dbReference type="EMBL" id="QTH71612.1"/>
    </source>
</evidence>
<name>A0A975DH38_9GAMM</name>
<dbReference type="KEGG" id="pxi:J5O05_01145"/>
<keyword evidence="2" id="KW-1185">Reference proteome</keyword>
<protein>
    <submittedName>
        <fullName evidence="1">Uncharacterized protein</fullName>
    </submittedName>
</protein>
<dbReference type="RefSeq" id="WP_208843238.1">
    <property type="nucleotide sequence ID" value="NZ_CP072133.1"/>
</dbReference>
<gene>
    <name evidence="1" type="ORF">J5O05_01145</name>
</gene>